<dbReference type="EMBL" id="JBFXLS010000003">
    <property type="protein sequence ID" value="KAL2833906.1"/>
    <property type="molecule type" value="Genomic_DNA"/>
</dbReference>
<sequence>MFMTTRDFPRKSTFFPHRPVLTEQTLPNQWGKVFTFTGVLGGIGKDLTSILYKHDAKQAHPLSSGELVFLSLKLDDLVTIKASARTLLSRESRLDVLWNNAGVMVPPQGSKSTAKIAPRTSVRVVWASSSAIDHAPKPAINFSNMHYHREEGICPGSEAVISTQNLGNFYTGLQKTMPKWQVALFKLVSQHPKNDAYTGLFAGLDQSITQEDNGGWVSPYGKLEQVRKDLVESKLCKDLWQ</sequence>
<dbReference type="Proteomes" id="UP001610335">
    <property type="component" value="Unassembled WGS sequence"/>
</dbReference>
<reference evidence="1 2" key="1">
    <citation type="submission" date="2024-07" db="EMBL/GenBank/DDBJ databases">
        <title>Section-level genome sequencing and comparative genomics of Aspergillus sections Usti and Cavernicolus.</title>
        <authorList>
            <consortium name="Lawrence Berkeley National Laboratory"/>
            <person name="Nybo J.L."/>
            <person name="Vesth T.C."/>
            <person name="Theobald S."/>
            <person name="Frisvad J.C."/>
            <person name="Larsen T.O."/>
            <person name="Kjaerboelling I."/>
            <person name="Rothschild-Mancinelli K."/>
            <person name="Lyhne E.K."/>
            <person name="Kogle M.E."/>
            <person name="Barry K."/>
            <person name="Clum A."/>
            <person name="Na H."/>
            <person name="Ledsgaard L."/>
            <person name="Lin J."/>
            <person name="Lipzen A."/>
            <person name="Kuo A."/>
            <person name="Riley R."/>
            <person name="Mondo S."/>
            <person name="LaButti K."/>
            <person name="Haridas S."/>
            <person name="Pangalinan J."/>
            <person name="Salamov A.A."/>
            <person name="Simmons B.A."/>
            <person name="Magnuson J.K."/>
            <person name="Chen J."/>
            <person name="Drula E."/>
            <person name="Henrissat B."/>
            <person name="Wiebenga A."/>
            <person name="Lubbers R.J."/>
            <person name="Gomes A.C."/>
            <person name="Makela M.R."/>
            <person name="Stajich J."/>
            <person name="Grigoriev I.V."/>
            <person name="Mortensen U.H."/>
            <person name="De vries R.P."/>
            <person name="Baker S.E."/>
            <person name="Andersen M.R."/>
        </authorList>
    </citation>
    <scope>NUCLEOTIDE SEQUENCE [LARGE SCALE GENOMIC DNA]</scope>
    <source>
        <strain evidence="1 2">CBS 600.67</strain>
    </source>
</reference>
<evidence type="ECO:0000313" key="2">
    <source>
        <dbReference type="Proteomes" id="UP001610335"/>
    </source>
</evidence>
<dbReference type="InterPro" id="IPR036291">
    <property type="entry name" value="NAD(P)-bd_dom_sf"/>
</dbReference>
<gene>
    <name evidence="1" type="ORF">BDW59DRAFT_168928</name>
</gene>
<proteinExistence type="predicted"/>
<comment type="caution">
    <text evidence="1">The sequence shown here is derived from an EMBL/GenBank/DDBJ whole genome shotgun (WGS) entry which is preliminary data.</text>
</comment>
<accession>A0ABR4J1W9</accession>
<keyword evidence="2" id="KW-1185">Reference proteome</keyword>
<protein>
    <submittedName>
        <fullName evidence="1">Uncharacterized protein</fullName>
    </submittedName>
</protein>
<organism evidence="1 2">
    <name type="scientific">Aspergillus cavernicola</name>
    <dbReference type="NCBI Taxonomy" id="176166"/>
    <lineage>
        <taxon>Eukaryota</taxon>
        <taxon>Fungi</taxon>
        <taxon>Dikarya</taxon>
        <taxon>Ascomycota</taxon>
        <taxon>Pezizomycotina</taxon>
        <taxon>Eurotiomycetes</taxon>
        <taxon>Eurotiomycetidae</taxon>
        <taxon>Eurotiales</taxon>
        <taxon>Aspergillaceae</taxon>
        <taxon>Aspergillus</taxon>
        <taxon>Aspergillus subgen. Nidulantes</taxon>
    </lineage>
</organism>
<dbReference type="Gene3D" id="3.40.50.720">
    <property type="entry name" value="NAD(P)-binding Rossmann-like Domain"/>
    <property type="match status" value="1"/>
</dbReference>
<name>A0ABR4J1W9_9EURO</name>
<dbReference type="SUPFAM" id="SSF51735">
    <property type="entry name" value="NAD(P)-binding Rossmann-fold domains"/>
    <property type="match status" value="1"/>
</dbReference>
<evidence type="ECO:0000313" key="1">
    <source>
        <dbReference type="EMBL" id="KAL2833906.1"/>
    </source>
</evidence>